<evidence type="ECO:0000256" key="6">
    <source>
        <dbReference type="ARBA" id="ARBA00022723"/>
    </source>
</evidence>
<dbReference type="PANTHER" id="PTHR24289">
    <property type="entry name" value="STEROID 17-ALPHA-HYDROXYLASE/17,20 LYASE"/>
    <property type="match status" value="1"/>
</dbReference>
<dbReference type="Gene3D" id="1.10.630.10">
    <property type="entry name" value="Cytochrome P450"/>
    <property type="match status" value="1"/>
</dbReference>
<evidence type="ECO:0000256" key="12">
    <source>
        <dbReference type="PIRSR" id="PIRSR602401-1"/>
    </source>
</evidence>
<accession>A0AAN7TLP7</accession>
<dbReference type="PRINTS" id="PR00385">
    <property type="entry name" value="P450"/>
</dbReference>
<dbReference type="AlphaFoldDB" id="A0AAN7TLP7"/>
<proteinExistence type="inferred from homology"/>
<evidence type="ECO:0000256" key="2">
    <source>
        <dbReference type="ARBA" id="ARBA00004167"/>
    </source>
</evidence>
<keyword evidence="6 12" id="KW-0479">Metal-binding</keyword>
<evidence type="ECO:0000256" key="5">
    <source>
        <dbReference type="ARBA" id="ARBA00022692"/>
    </source>
</evidence>
<evidence type="ECO:0000313" key="15">
    <source>
        <dbReference type="Proteomes" id="UP001344447"/>
    </source>
</evidence>
<keyword evidence="8 13" id="KW-0560">Oxidoreductase</keyword>
<feature type="binding site" description="axial binding residue" evidence="12">
    <location>
        <position position="428"/>
    </location>
    <ligand>
        <name>heme</name>
        <dbReference type="ChEBI" id="CHEBI:30413"/>
    </ligand>
    <ligandPart>
        <name>Fe</name>
        <dbReference type="ChEBI" id="CHEBI:18248"/>
    </ligandPart>
</feature>
<evidence type="ECO:0000313" key="14">
    <source>
        <dbReference type="EMBL" id="KAK5575264.1"/>
    </source>
</evidence>
<keyword evidence="7" id="KW-1133">Transmembrane helix</keyword>
<organism evidence="14 15">
    <name type="scientific">Dictyostelium firmibasis</name>
    <dbReference type="NCBI Taxonomy" id="79012"/>
    <lineage>
        <taxon>Eukaryota</taxon>
        <taxon>Amoebozoa</taxon>
        <taxon>Evosea</taxon>
        <taxon>Eumycetozoa</taxon>
        <taxon>Dictyostelia</taxon>
        <taxon>Dictyosteliales</taxon>
        <taxon>Dictyosteliaceae</taxon>
        <taxon>Dictyostelium</taxon>
    </lineage>
</organism>
<dbReference type="GO" id="GO:0020037">
    <property type="term" value="F:heme binding"/>
    <property type="evidence" value="ECO:0007669"/>
    <property type="project" value="InterPro"/>
</dbReference>
<comment type="similarity">
    <text evidence="3 13">Belongs to the cytochrome P450 family.</text>
</comment>
<gene>
    <name evidence="14" type="ORF">RB653_010521</name>
</gene>
<dbReference type="InterPro" id="IPR017972">
    <property type="entry name" value="Cyt_P450_CS"/>
</dbReference>
<keyword evidence="15" id="KW-1185">Reference proteome</keyword>
<evidence type="ECO:0000256" key="7">
    <source>
        <dbReference type="ARBA" id="ARBA00022989"/>
    </source>
</evidence>
<evidence type="ECO:0000256" key="13">
    <source>
        <dbReference type="RuleBase" id="RU000461"/>
    </source>
</evidence>
<evidence type="ECO:0000256" key="4">
    <source>
        <dbReference type="ARBA" id="ARBA00022617"/>
    </source>
</evidence>
<evidence type="ECO:0000256" key="10">
    <source>
        <dbReference type="ARBA" id="ARBA00023033"/>
    </source>
</evidence>
<evidence type="ECO:0000256" key="1">
    <source>
        <dbReference type="ARBA" id="ARBA00001971"/>
    </source>
</evidence>
<dbReference type="PRINTS" id="PR00463">
    <property type="entry name" value="EP450I"/>
</dbReference>
<evidence type="ECO:0008006" key="16">
    <source>
        <dbReference type="Google" id="ProtNLM"/>
    </source>
</evidence>
<dbReference type="Proteomes" id="UP001344447">
    <property type="component" value="Unassembled WGS sequence"/>
</dbReference>
<evidence type="ECO:0000256" key="3">
    <source>
        <dbReference type="ARBA" id="ARBA00010617"/>
    </source>
</evidence>
<reference evidence="14 15" key="1">
    <citation type="submission" date="2023-11" db="EMBL/GenBank/DDBJ databases">
        <title>Dfirmibasis_genome.</title>
        <authorList>
            <person name="Edelbroek B."/>
            <person name="Kjellin J."/>
            <person name="Jerlstrom-Hultqvist J."/>
            <person name="Soderbom F."/>
        </authorList>
    </citation>
    <scope>NUCLEOTIDE SEQUENCE [LARGE SCALE GENOMIC DNA]</scope>
    <source>
        <strain evidence="14 15">TNS-C-14</strain>
    </source>
</reference>
<dbReference type="InterPro" id="IPR002401">
    <property type="entry name" value="Cyt_P450_E_grp-I"/>
</dbReference>
<evidence type="ECO:0000256" key="9">
    <source>
        <dbReference type="ARBA" id="ARBA00023004"/>
    </source>
</evidence>
<dbReference type="CDD" id="cd20617">
    <property type="entry name" value="CYP1_2-like"/>
    <property type="match status" value="1"/>
</dbReference>
<name>A0AAN7TLP7_9MYCE</name>
<dbReference type="GO" id="GO:0004497">
    <property type="term" value="F:monooxygenase activity"/>
    <property type="evidence" value="ECO:0007669"/>
    <property type="project" value="UniProtKB-KW"/>
</dbReference>
<dbReference type="EMBL" id="JAVFKY010000006">
    <property type="protein sequence ID" value="KAK5575264.1"/>
    <property type="molecule type" value="Genomic_DNA"/>
</dbReference>
<dbReference type="GO" id="GO:0016020">
    <property type="term" value="C:membrane"/>
    <property type="evidence" value="ECO:0007669"/>
    <property type="project" value="UniProtKB-SubCell"/>
</dbReference>
<dbReference type="Pfam" id="PF00067">
    <property type="entry name" value="p450"/>
    <property type="match status" value="1"/>
</dbReference>
<dbReference type="FunFam" id="1.10.630.10:FF:000068">
    <property type="entry name" value="Probable cytochrome P450 508A2"/>
    <property type="match status" value="1"/>
</dbReference>
<protein>
    <recommendedName>
        <fullName evidence="16">Cytochrome P450</fullName>
    </recommendedName>
</protein>
<dbReference type="PROSITE" id="PS00086">
    <property type="entry name" value="CYTOCHROME_P450"/>
    <property type="match status" value="1"/>
</dbReference>
<keyword evidence="9 12" id="KW-0408">Iron</keyword>
<dbReference type="SUPFAM" id="SSF48264">
    <property type="entry name" value="Cytochrome P450"/>
    <property type="match status" value="1"/>
</dbReference>
<evidence type="ECO:0000256" key="11">
    <source>
        <dbReference type="ARBA" id="ARBA00023136"/>
    </source>
</evidence>
<sequence length="484" mass="55862">MSMVEIIISIIIVYILHNAISKYKKIHFNELCGPTPIPILGNLHQFGDLPHRDLTKMTKKYGHIMRIYMADMYTVVVSDPLLIREMYVDNSDIFTDRIKKPSVEHGTFYHGTVTSSGEHWKNNREIVGKAMRKTNLKHIYELLDKQVDVLISSMKQIESSGKTFDTRYYITKFTMAAMFKFLFNHDIPQDEDINTGEIQRLMGPMSEVFQNAGRGSLFDVINVTQPLYLLWLELFDKSFKDIMKYHREKYNEHLKTFDPDVERDLLDILIKEYGTDNDDTILTILATINDFFLAGVDTSSTALESMILMLTNYPEIQEKAYDEIKTTLNGRTKVCLSDRQSTPYLVAVIKETLRYKPMSPFGLPRSSSRDCMIGGHFIPKNSQILINFQALGMNEEYYENPEQFDPSRFLKVESNVAFLPFSIGIRSCVGQSFAQDELYICISNILLNFKLNSIDGKKIDETESYGLTLKTKTRFNVSLEKRNI</sequence>
<evidence type="ECO:0000256" key="8">
    <source>
        <dbReference type="ARBA" id="ARBA00023002"/>
    </source>
</evidence>
<dbReference type="GO" id="GO:0016705">
    <property type="term" value="F:oxidoreductase activity, acting on paired donors, with incorporation or reduction of molecular oxygen"/>
    <property type="evidence" value="ECO:0007669"/>
    <property type="project" value="InterPro"/>
</dbReference>
<comment type="cofactor">
    <cofactor evidence="1 12">
        <name>heme</name>
        <dbReference type="ChEBI" id="CHEBI:30413"/>
    </cofactor>
</comment>
<dbReference type="GO" id="GO:0005506">
    <property type="term" value="F:iron ion binding"/>
    <property type="evidence" value="ECO:0007669"/>
    <property type="project" value="InterPro"/>
</dbReference>
<keyword evidence="11" id="KW-0472">Membrane</keyword>
<dbReference type="InterPro" id="IPR001128">
    <property type="entry name" value="Cyt_P450"/>
</dbReference>
<keyword evidence="5" id="KW-0812">Transmembrane</keyword>
<keyword evidence="4 12" id="KW-0349">Heme</keyword>
<comment type="subcellular location">
    <subcellularLocation>
        <location evidence="2">Membrane</location>
        <topology evidence="2">Single-pass membrane protein</topology>
    </subcellularLocation>
</comment>
<keyword evidence="10 13" id="KW-0503">Monooxygenase</keyword>
<dbReference type="InterPro" id="IPR036396">
    <property type="entry name" value="Cyt_P450_sf"/>
</dbReference>
<dbReference type="PANTHER" id="PTHR24289:SF1">
    <property type="entry name" value="STEROID 17-ALPHA-HYDROXYLASE_17,20 LYASE"/>
    <property type="match status" value="1"/>
</dbReference>
<comment type="caution">
    <text evidence="14">The sequence shown here is derived from an EMBL/GenBank/DDBJ whole genome shotgun (WGS) entry which is preliminary data.</text>
</comment>